<feature type="signal peptide" evidence="1">
    <location>
        <begin position="1"/>
        <end position="28"/>
    </location>
</feature>
<sequence>MIRPTSINATLLFFISLTFPLLQLSSCASETDLLKEIGEAAEEPIAISNAKITNFSFLSVDNNGLTTDIIGTLDENTKTVYVELDPLLIPIEKLVPTIVLSPGSTVSPTSKATQDFSHERTYTVTAENGTKETYKIIPSIIGNICTSNLQDSGPIKVSANNQRIENLYIRTSNQHGIEINNYTGVVISNCIIEYTGKFMGIKFTSADNLTIKNCSIKYVNAPAKGPLEDADRNCIEGIGSQNIVITNVRVEDGSTGIRLNQCDNSILKYIEGHNMRGPFPRGQLVQYDKCIGGLLENFSVINDRDIAWTEDNVSIYKSGGQQIKKGLIVGNNSPTGVGVLFEDQNTEGARGGYGGIVEDVDFLEMGNGVVSSVEGSKNVSFTRIRAKQIICGELGQNRGKSTSNSLIFGAFGTTANTGGNSINDCIVFNSCNPTNIVWPEHNFDVIDYRTDIDFEPRNPIVLNFNCD</sequence>
<accession>A0A1I6I621</accession>
<name>A0A1I6I621_9FLAO</name>
<dbReference type="Pfam" id="PF13229">
    <property type="entry name" value="Beta_helix"/>
    <property type="match status" value="1"/>
</dbReference>
<dbReference type="InterPro" id="IPR039448">
    <property type="entry name" value="Beta_helix"/>
</dbReference>
<evidence type="ECO:0000256" key="1">
    <source>
        <dbReference type="SAM" id="SignalP"/>
    </source>
</evidence>
<proteinExistence type="predicted"/>
<protein>
    <submittedName>
        <fullName evidence="3">Right handed beta helix region</fullName>
    </submittedName>
</protein>
<feature type="domain" description="Right handed beta helix" evidence="2">
    <location>
        <begin position="158"/>
        <end position="268"/>
    </location>
</feature>
<evidence type="ECO:0000313" key="3">
    <source>
        <dbReference type="EMBL" id="SFR62143.1"/>
    </source>
</evidence>
<reference evidence="4" key="1">
    <citation type="submission" date="2016-10" db="EMBL/GenBank/DDBJ databases">
        <authorList>
            <person name="Varghese N."/>
            <person name="Submissions S."/>
        </authorList>
    </citation>
    <scope>NUCLEOTIDE SEQUENCE [LARGE SCALE GENOMIC DNA]</scope>
    <source>
        <strain evidence="4">DSM 19891</strain>
    </source>
</reference>
<dbReference type="Gene3D" id="2.60.40.2340">
    <property type="match status" value="1"/>
</dbReference>
<evidence type="ECO:0000259" key="2">
    <source>
        <dbReference type="Pfam" id="PF13229"/>
    </source>
</evidence>
<dbReference type="SMART" id="SM00710">
    <property type="entry name" value="PbH1"/>
    <property type="match status" value="4"/>
</dbReference>
<keyword evidence="4" id="KW-1185">Reference proteome</keyword>
<evidence type="ECO:0000313" key="4">
    <source>
        <dbReference type="Proteomes" id="UP000199462"/>
    </source>
</evidence>
<dbReference type="InterPro" id="IPR011050">
    <property type="entry name" value="Pectin_lyase_fold/virulence"/>
</dbReference>
<dbReference type="InterPro" id="IPR006626">
    <property type="entry name" value="PbH1"/>
</dbReference>
<dbReference type="AlphaFoldDB" id="A0A1I6I621"/>
<feature type="chain" id="PRO_5011607545" evidence="1">
    <location>
        <begin position="29"/>
        <end position="467"/>
    </location>
</feature>
<dbReference type="RefSeq" id="WP_091902043.1">
    <property type="nucleotide sequence ID" value="NZ_FOYX01000001.1"/>
</dbReference>
<dbReference type="SUPFAM" id="SSF51126">
    <property type="entry name" value="Pectin lyase-like"/>
    <property type="match status" value="1"/>
</dbReference>
<dbReference type="Proteomes" id="UP000199462">
    <property type="component" value="Unassembled WGS sequence"/>
</dbReference>
<keyword evidence="1" id="KW-0732">Signal</keyword>
<organism evidence="3 4">
    <name type="scientific">Maribacter stanieri</name>
    <dbReference type="NCBI Taxonomy" id="440514"/>
    <lineage>
        <taxon>Bacteria</taxon>
        <taxon>Pseudomonadati</taxon>
        <taxon>Bacteroidota</taxon>
        <taxon>Flavobacteriia</taxon>
        <taxon>Flavobacteriales</taxon>
        <taxon>Flavobacteriaceae</taxon>
        <taxon>Maribacter</taxon>
    </lineage>
</organism>
<dbReference type="EMBL" id="FOYX01000001">
    <property type="protein sequence ID" value="SFR62143.1"/>
    <property type="molecule type" value="Genomic_DNA"/>
</dbReference>
<gene>
    <name evidence="3" type="ORF">SAMN04488010_1171</name>
</gene>